<protein>
    <recommendedName>
        <fullName evidence="2">Reverse transcriptase domain-containing protein</fullName>
    </recommendedName>
</protein>
<dbReference type="OrthoDB" id="2348824at2759"/>
<dbReference type="PANTHER" id="PTHR33050">
    <property type="entry name" value="REVERSE TRANSCRIPTASE DOMAIN-CONTAINING PROTEIN"/>
    <property type="match status" value="1"/>
</dbReference>
<dbReference type="GO" id="GO:0071897">
    <property type="term" value="P:DNA biosynthetic process"/>
    <property type="evidence" value="ECO:0007669"/>
    <property type="project" value="UniProtKB-ARBA"/>
</dbReference>
<reference evidence="3" key="1">
    <citation type="submission" date="2022-03" db="EMBL/GenBank/DDBJ databases">
        <authorList>
            <person name="Sayadi A."/>
        </authorList>
    </citation>
    <scope>NUCLEOTIDE SEQUENCE</scope>
</reference>
<dbReference type="SUPFAM" id="SSF56672">
    <property type="entry name" value="DNA/RNA polymerases"/>
    <property type="match status" value="1"/>
</dbReference>
<feature type="domain" description="Reverse transcriptase" evidence="2">
    <location>
        <begin position="431"/>
        <end position="613"/>
    </location>
</feature>
<dbReference type="Pfam" id="PF00078">
    <property type="entry name" value="RVT_1"/>
    <property type="match status" value="1"/>
</dbReference>
<dbReference type="InterPro" id="IPR043128">
    <property type="entry name" value="Rev_trsase/Diguanyl_cyclase"/>
</dbReference>
<evidence type="ECO:0000256" key="1">
    <source>
        <dbReference type="SAM" id="MobiDB-lite"/>
    </source>
</evidence>
<evidence type="ECO:0000313" key="4">
    <source>
        <dbReference type="Proteomes" id="UP001152888"/>
    </source>
</evidence>
<feature type="region of interest" description="Disordered" evidence="1">
    <location>
        <begin position="53"/>
        <end position="72"/>
    </location>
</feature>
<feature type="non-terminal residue" evidence="3">
    <location>
        <position position="1"/>
    </location>
</feature>
<dbReference type="Proteomes" id="UP001152888">
    <property type="component" value="Unassembled WGS sequence"/>
</dbReference>
<gene>
    <name evidence="3" type="ORF">ACAOBT_LOCUS32295</name>
</gene>
<feature type="compositionally biased region" description="Basic and acidic residues" evidence="1">
    <location>
        <begin position="112"/>
        <end position="121"/>
    </location>
</feature>
<dbReference type="Gene3D" id="3.10.10.10">
    <property type="entry name" value="HIV Type 1 Reverse Transcriptase, subunit A, domain 1"/>
    <property type="match status" value="1"/>
</dbReference>
<proteinExistence type="predicted"/>
<accession>A0A9P0Q5G1</accession>
<comment type="caution">
    <text evidence="3">The sequence shown here is derived from an EMBL/GenBank/DDBJ whole genome shotgun (WGS) entry which is preliminary data.</text>
</comment>
<dbReference type="PANTHER" id="PTHR33050:SF7">
    <property type="entry name" value="RIBONUCLEASE H"/>
    <property type="match status" value="1"/>
</dbReference>
<dbReference type="CDD" id="cd03714">
    <property type="entry name" value="RT_DIRS1"/>
    <property type="match status" value="1"/>
</dbReference>
<sequence length="668" mass="76196">QSKHNPSRRSPLPSSYSSFVCERLRANCRAEINSSPSYRLVVNFSIIVFSSVQTMPKRSRKRSRSSSPSTVGEKFLKIVKRLEKRLDKMEEKRPRRWHHGSSSGTSNSEDGSDSHSYDRRSYSGSEADGGSDIGEKEDVANEGNNVGELNGDILLALGDEVELPETKGPSIQQDVADRWKTVIKKGLEDEKRRDIMKKYPLPENAHNFGAPKLNAVVKQAIVDSVAKRDSRLSCQQAQVGSGLSAIAIVISDLLKTEGGNTDKEWKETLIDSPVDEWLFGEDLEERLKAAKSLQFSSKQLKIESIQLSTGSQTRWTISPRSQQSESQQSGFQQAVQLSVQSPGGISSTGSIQECEEIPQVLEVNKIAGRLKYFTARWLQFTKDKRILSWLKGVRLPFLKLPKQTIVPKEQEWSVKEQVIISNSIENLLQMQAISQVEPCEGQFISTIFIIPKADSTFRLILNLKKLNVFLETNHFKLEDHKTVFKLLTQNCFMSKLDLKDAYYLVPVSNKDRKYLRFYFRGQLYQYNCLCFGLNFAPMLFTKLMKPIVYYLRIKGFTSVVYLDDFLLIGRTYDDCLLNVSSTVSILEHLGFIINHKKSVLVPSKTCVYLGFQYNSLYMTVSIPIEKRQKLIEILKHFKDWKQCKIRDFSKIIGRLISVCPAIRYNLKR</sequence>
<organism evidence="3 4">
    <name type="scientific">Acanthoscelides obtectus</name>
    <name type="common">Bean weevil</name>
    <name type="synonym">Bruchus obtectus</name>
    <dbReference type="NCBI Taxonomy" id="200917"/>
    <lineage>
        <taxon>Eukaryota</taxon>
        <taxon>Metazoa</taxon>
        <taxon>Ecdysozoa</taxon>
        <taxon>Arthropoda</taxon>
        <taxon>Hexapoda</taxon>
        <taxon>Insecta</taxon>
        <taxon>Pterygota</taxon>
        <taxon>Neoptera</taxon>
        <taxon>Endopterygota</taxon>
        <taxon>Coleoptera</taxon>
        <taxon>Polyphaga</taxon>
        <taxon>Cucujiformia</taxon>
        <taxon>Chrysomeloidea</taxon>
        <taxon>Chrysomelidae</taxon>
        <taxon>Bruchinae</taxon>
        <taxon>Bruchini</taxon>
        <taxon>Acanthoscelides</taxon>
    </lineage>
</organism>
<dbReference type="InterPro" id="IPR052055">
    <property type="entry name" value="Hepadnavirus_pol/RT"/>
</dbReference>
<dbReference type="Gene3D" id="3.30.70.270">
    <property type="match status" value="1"/>
</dbReference>
<dbReference type="InterPro" id="IPR043502">
    <property type="entry name" value="DNA/RNA_pol_sf"/>
</dbReference>
<dbReference type="EMBL" id="CAKOFQ010008094">
    <property type="protein sequence ID" value="CAH2011626.1"/>
    <property type="molecule type" value="Genomic_DNA"/>
</dbReference>
<feature type="compositionally biased region" description="Low complexity" evidence="1">
    <location>
        <begin position="100"/>
        <end position="109"/>
    </location>
</feature>
<name>A0A9P0Q5G1_ACAOB</name>
<feature type="region of interest" description="Disordered" evidence="1">
    <location>
        <begin position="87"/>
        <end position="145"/>
    </location>
</feature>
<evidence type="ECO:0000259" key="2">
    <source>
        <dbReference type="PROSITE" id="PS50878"/>
    </source>
</evidence>
<evidence type="ECO:0000313" key="3">
    <source>
        <dbReference type="EMBL" id="CAH2011626.1"/>
    </source>
</evidence>
<dbReference type="AlphaFoldDB" id="A0A9P0Q5G1"/>
<dbReference type="InterPro" id="IPR000477">
    <property type="entry name" value="RT_dom"/>
</dbReference>
<keyword evidence="4" id="KW-1185">Reference proteome</keyword>
<dbReference type="PROSITE" id="PS50878">
    <property type="entry name" value="RT_POL"/>
    <property type="match status" value="1"/>
</dbReference>